<sequence length="76" mass="8744">MVMFKAKFRPLAASARLQAQQQQQAQARAPRMQQQQQQPQSPQAPQVPPIEEERGPQAPVREPEPRHEPERALERV</sequence>
<feature type="compositionally biased region" description="Low complexity" evidence="1">
    <location>
        <begin position="9"/>
        <end position="44"/>
    </location>
</feature>
<dbReference type="AlphaFoldDB" id="A0A934TQB4"/>
<reference evidence="2" key="2">
    <citation type="submission" date="2021-01" db="EMBL/GenBank/DDBJ databases">
        <authorList>
            <person name="Kang M."/>
        </authorList>
    </citation>
    <scope>NUCLEOTIDE SEQUENCE</scope>
    <source>
        <strain evidence="2">KACC 17527</strain>
    </source>
</reference>
<evidence type="ECO:0000313" key="3">
    <source>
        <dbReference type="Proteomes" id="UP000630528"/>
    </source>
</evidence>
<comment type="caution">
    <text evidence="2">The sequence shown here is derived from an EMBL/GenBank/DDBJ whole genome shotgun (WGS) entry which is preliminary data.</text>
</comment>
<accession>A0A934TQB4</accession>
<organism evidence="2 3">
    <name type="scientific">Ramlibacter ginsenosidimutans</name>
    <dbReference type="NCBI Taxonomy" id="502333"/>
    <lineage>
        <taxon>Bacteria</taxon>
        <taxon>Pseudomonadati</taxon>
        <taxon>Pseudomonadota</taxon>
        <taxon>Betaproteobacteria</taxon>
        <taxon>Burkholderiales</taxon>
        <taxon>Comamonadaceae</taxon>
        <taxon>Ramlibacter</taxon>
    </lineage>
</organism>
<keyword evidence="3" id="KW-1185">Reference proteome</keyword>
<evidence type="ECO:0000256" key="1">
    <source>
        <dbReference type="SAM" id="MobiDB-lite"/>
    </source>
</evidence>
<feature type="region of interest" description="Disordered" evidence="1">
    <location>
        <begin position="1"/>
        <end position="76"/>
    </location>
</feature>
<gene>
    <name evidence="2" type="ORF">JJB11_04400</name>
</gene>
<name>A0A934TQB4_9BURK</name>
<reference evidence="2" key="1">
    <citation type="journal article" date="2012" name="J. Microbiol. Biotechnol.">
        <title>Ramlibacter ginsenosidimutans sp. nov., with ginsenoside-converting activity.</title>
        <authorList>
            <person name="Wang L."/>
            <person name="An D.S."/>
            <person name="Kim S.G."/>
            <person name="Jin F.X."/>
            <person name="Kim S.C."/>
            <person name="Lee S.T."/>
            <person name="Im W.T."/>
        </authorList>
    </citation>
    <scope>NUCLEOTIDE SEQUENCE</scope>
    <source>
        <strain evidence="2">KACC 17527</strain>
    </source>
</reference>
<dbReference type="RefSeq" id="WP_201166669.1">
    <property type="nucleotide sequence ID" value="NZ_JAEPWM010000001.1"/>
</dbReference>
<dbReference type="Proteomes" id="UP000630528">
    <property type="component" value="Unassembled WGS sequence"/>
</dbReference>
<proteinExistence type="predicted"/>
<feature type="compositionally biased region" description="Basic and acidic residues" evidence="1">
    <location>
        <begin position="51"/>
        <end position="76"/>
    </location>
</feature>
<protein>
    <submittedName>
        <fullName evidence="2">Uncharacterized protein</fullName>
    </submittedName>
</protein>
<dbReference type="EMBL" id="JAEPWM010000001">
    <property type="protein sequence ID" value="MBK6005325.1"/>
    <property type="molecule type" value="Genomic_DNA"/>
</dbReference>
<evidence type="ECO:0000313" key="2">
    <source>
        <dbReference type="EMBL" id="MBK6005325.1"/>
    </source>
</evidence>